<comment type="cofactor">
    <cofactor evidence="10">
        <name>K(+)</name>
        <dbReference type="ChEBI" id="CHEBI:29103"/>
    </cofactor>
    <text evidence="10">Binds 1 potassium ion per subunit.</text>
</comment>
<evidence type="ECO:0000256" key="7">
    <source>
        <dbReference type="ARBA" id="ARBA00022840"/>
    </source>
</evidence>
<dbReference type="Proteomes" id="UP000752013">
    <property type="component" value="Unassembled WGS sequence"/>
</dbReference>
<evidence type="ECO:0000256" key="4">
    <source>
        <dbReference type="ARBA" id="ARBA00022679"/>
    </source>
</evidence>
<evidence type="ECO:0000313" key="16">
    <source>
        <dbReference type="EMBL" id="NIZ46489.1"/>
    </source>
</evidence>
<feature type="binding site" description="in other chain" evidence="10">
    <location>
        <begin position="167"/>
        <end position="169"/>
    </location>
    <ligand>
        <name>ATP</name>
        <dbReference type="ChEBI" id="CHEBI:30616"/>
        <note>ligand shared between two neighboring subunits</note>
    </ligand>
</feature>
<feature type="binding site" evidence="10">
    <location>
        <position position="20"/>
    </location>
    <ligand>
        <name>Mg(2+)</name>
        <dbReference type="ChEBI" id="CHEBI:18420"/>
    </ligand>
</feature>
<dbReference type="RefSeq" id="WP_167702950.1">
    <property type="nucleotide sequence ID" value="NZ_CP118168.1"/>
</dbReference>
<dbReference type="SUPFAM" id="SSF55973">
    <property type="entry name" value="S-adenosylmethionine synthetase"/>
    <property type="match status" value="3"/>
</dbReference>
<dbReference type="GO" id="GO:0005524">
    <property type="term" value="F:ATP binding"/>
    <property type="evidence" value="ECO:0007669"/>
    <property type="project" value="UniProtKB-UniRule"/>
</dbReference>
<feature type="domain" description="S-adenosylmethionine synthetase N-terminal" evidence="13">
    <location>
        <begin position="6"/>
        <end position="104"/>
    </location>
</feature>
<dbReference type="GO" id="GO:0000287">
    <property type="term" value="F:magnesium ion binding"/>
    <property type="evidence" value="ECO:0007669"/>
    <property type="project" value="UniProtKB-UniRule"/>
</dbReference>
<feature type="binding site" evidence="10">
    <location>
        <position position="269"/>
    </location>
    <ligand>
        <name>ATP</name>
        <dbReference type="ChEBI" id="CHEBI:30616"/>
        <note>ligand shared between two neighboring subunits</note>
    </ligand>
</feature>
<gene>
    <name evidence="10 16" type="primary">metK</name>
    <name evidence="16" type="ORF">HCT46_00905</name>
</gene>
<dbReference type="PROSITE" id="PS00376">
    <property type="entry name" value="ADOMET_SYNTHASE_1"/>
    <property type="match status" value="1"/>
</dbReference>
<comment type="caution">
    <text evidence="16">The sequence shown here is derived from an EMBL/GenBank/DDBJ whole genome shotgun (WGS) entry which is preliminary data.</text>
</comment>
<dbReference type="EC" id="2.5.1.6" evidence="10"/>
<feature type="binding site" evidence="10">
    <location>
        <position position="46"/>
    </location>
    <ligand>
        <name>K(+)</name>
        <dbReference type="ChEBI" id="CHEBI:29103"/>
    </ligand>
</feature>
<comment type="cofactor">
    <cofactor evidence="10">
        <name>Mg(2+)</name>
        <dbReference type="ChEBI" id="CHEBI:18420"/>
    </cofactor>
    <text evidence="10">Binds 2 divalent ions per subunit.</text>
</comment>
<comment type="similarity">
    <text evidence="2 10 12">Belongs to the AdoMet synthase family.</text>
</comment>
<feature type="domain" description="S-adenosylmethionine synthetase central" evidence="14">
    <location>
        <begin position="117"/>
        <end position="234"/>
    </location>
</feature>
<keyword evidence="7 10" id="KW-0067">ATP-binding</keyword>
<reference evidence="16" key="1">
    <citation type="submission" date="2020-03" db="EMBL/GenBank/DDBJ databases">
        <title>Spirochaetal bacteria isolated from arthropods constitute a novel genus Entomospira genus novum within the order Spirochaetales.</title>
        <authorList>
            <person name="Grana-Miraglia L."/>
            <person name="Sikutova S."/>
            <person name="Fingerle V."/>
            <person name="Sing A."/>
            <person name="Castillo-Ramirez S."/>
            <person name="Margos G."/>
            <person name="Rudolf I."/>
        </authorList>
    </citation>
    <scope>NUCLEOTIDE SEQUENCE</scope>
    <source>
        <strain evidence="16">BR208</strain>
    </source>
</reference>
<protein>
    <recommendedName>
        <fullName evidence="10">S-adenosylmethionine synthase</fullName>
        <shortName evidence="10">AdoMet synthase</shortName>
        <ecNumber evidence="10">2.5.1.6</ecNumber>
    </recommendedName>
    <alternativeName>
        <fullName evidence="10">MAT</fullName>
    </alternativeName>
    <alternativeName>
        <fullName evidence="10">Methionine adenosyltransferase</fullName>
    </alternativeName>
</protein>
<feature type="binding site" description="in other chain" evidence="10">
    <location>
        <position position="102"/>
    </location>
    <ligand>
        <name>L-methionine</name>
        <dbReference type="ChEBI" id="CHEBI:57844"/>
        <note>ligand shared between two neighboring subunits</note>
    </ligand>
</feature>
<dbReference type="PROSITE" id="PS00377">
    <property type="entry name" value="ADOMET_SYNTHASE_2"/>
    <property type="match status" value="1"/>
</dbReference>
<dbReference type="Pfam" id="PF02773">
    <property type="entry name" value="S-AdoMet_synt_C"/>
    <property type="match status" value="1"/>
</dbReference>
<dbReference type="Gene3D" id="3.30.300.10">
    <property type="match status" value="3"/>
</dbReference>
<keyword evidence="9 10" id="KW-0630">Potassium</keyword>
<evidence type="ECO:0000256" key="10">
    <source>
        <dbReference type="HAMAP-Rule" id="MF_00086"/>
    </source>
</evidence>
<dbReference type="GO" id="GO:0006730">
    <property type="term" value="P:one-carbon metabolic process"/>
    <property type="evidence" value="ECO:0007669"/>
    <property type="project" value="UniProtKB-KW"/>
</dbReference>
<dbReference type="FunFam" id="3.30.300.10:FF:000003">
    <property type="entry name" value="S-adenosylmethionine synthase"/>
    <property type="match status" value="1"/>
</dbReference>
<name>A0A968KTR9_9SPIO</name>
<feature type="binding site" description="in other chain" evidence="10">
    <location>
        <begin position="248"/>
        <end position="249"/>
    </location>
    <ligand>
        <name>ATP</name>
        <dbReference type="ChEBI" id="CHEBI:30616"/>
        <note>ligand shared between two neighboring subunits</note>
    </ligand>
</feature>
<comment type="catalytic activity">
    <reaction evidence="10">
        <text>L-methionine + ATP + H2O = S-adenosyl-L-methionine + phosphate + diphosphate</text>
        <dbReference type="Rhea" id="RHEA:21080"/>
        <dbReference type="ChEBI" id="CHEBI:15377"/>
        <dbReference type="ChEBI" id="CHEBI:30616"/>
        <dbReference type="ChEBI" id="CHEBI:33019"/>
        <dbReference type="ChEBI" id="CHEBI:43474"/>
        <dbReference type="ChEBI" id="CHEBI:57844"/>
        <dbReference type="ChEBI" id="CHEBI:59789"/>
        <dbReference type="EC" id="2.5.1.6"/>
    </reaction>
</comment>
<feature type="binding site" description="in other chain" evidence="10">
    <location>
        <position position="18"/>
    </location>
    <ligand>
        <name>ATP</name>
        <dbReference type="ChEBI" id="CHEBI:30616"/>
        <note>ligand shared between two neighboring subunits</note>
    </ligand>
</feature>
<keyword evidence="5 10" id="KW-0479">Metal-binding</keyword>
<keyword evidence="4 10" id="KW-0808">Transferase</keyword>
<dbReference type="PIRSF" id="PIRSF000497">
    <property type="entry name" value="MAT"/>
    <property type="match status" value="1"/>
</dbReference>
<dbReference type="InterPro" id="IPR022628">
    <property type="entry name" value="S-AdoMet_synt_N"/>
</dbReference>
<dbReference type="InterPro" id="IPR022630">
    <property type="entry name" value="S-AdoMet_synt_C"/>
</dbReference>
<keyword evidence="6 10" id="KW-0547">Nucleotide-binding</keyword>
<dbReference type="GO" id="GO:0005737">
    <property type="term" value="C:cytoplasm"/>
    <property type="evidence" value="ECO:0007669"/>
    <property type="project" value="UniProtKB-SubCell"/>
</dbReference>
<evidence type="ECO:0000256" key="8">
    <source>
        <dbReference type="ARBA" id="ARBA00022842"/>
    </source>
</evidence>
<evidence type="ECO:0000256" key="6">
    <source>
        <dbReference type="ARBA" id="ARBA00022741"/>
    </source>
</evidence>
<keyword evidence="10" id="KW-0963">Cytoplasm</keyword>
<dbReference type="AlphaFoldDB" id="A0A968KTR9"/>
<evidence type="ECO:0000256" key="12">
    <source>
        <dbReference type="RuleBase" id="RU004462"/>
    </source>
</evidence>
<evidence type="ECO:0000256" key="1">
    <source>
        <dbReference type="ARBA" id="ARBA00005224"/>
    </source>
</evidence>
<feature type="binding site" evidence="10">
    <location>
        <position position="265"/>
    </location>
    <ligand>
        <name>ATP</name>
        <dbReference type="ChEBI" id="CHEBI:30616"/>
        <note>ligand shared between two neighboring subunits</note>
    </ligand>
</feature>
<evidence type="ECO:0000259" key="14">
    <source>
        <dbReference type="Pfam" id="PF02772"/>
    </source>
</evidence>
<dbReference type="Pfam" id="PF02772">
    <property type="entry name" value="S-AdoMet_synt_M"/>
    <property type="match status" value="1"/>
</dbReference>
<dbReference type="GO" id="GO:0004478">
    <property type="term" value="F:methionine adenosyltransferase activity"/>
    <property type="evidence" value="ECO:0007669"/>
    <property type="project" value="UniProtKB-UniRule"/>
</dbReference>
<dbReference type="PANTHER" id="PTHR11964">
    <property type="entry name" value="S-ADENOSYLMETHIONINE SYNTHETASE"/>
    <property type="match status" value="1"/>
</dbReference>
<evidence type="ECO:0000256" key="11">
    <source>
        <dbReference type="RuleBase" id="RU000542"/>
    </source>
</evidence>
<dbReference type="EMBL" id="JAATLK010000001">
    <property type="protein sequence ID" value="NIZ46489.1"/>
    <property type="molecule type" value="Genomic_DNA"/>
</dbReference>
<accession>A0A968KTR9</accession>
<evidence type="ECO:0000256" key="5">
    <source>
        <dbReference type="ARBA" id="ARBA00022723"/>
    </source>
</evidence>
<feature type="binding site" description="in other chain" evidence="10">
    <location>
        <position position="59"/>
    </location>
    <ligand>
        <name>L-methionine</name>
        <dbReference type="ChEBI" id="CHEBI:57844"/>
        <note>ligand shared between two neighboring subunits</note>
    </ligand>
</feature>
<feature type="binding site" description="in other chain" evidence="10">
    <location>
        <begin position="233"/>
        <end position="234"/>
    </location>
    <ligand>
        <name>ATP</name>
        <dbReference type="ChEBI" id="CHEBI:30616"/>
        <note>ligand shared between two neighboring subunits</note>
    </ligand>
</feature>
<feature type="domain" description="S-adenosylmethionine synthetase C-terminal" evidence="15">
    <location>
        <begin position="236"/>
        <end position="372"/>
    </location>
</feature>
<dbReference type="Pfam" id="PF00438">
    <property type="entry name" value="S-AdoMet_synt_N"/>
    <property type="match status" value="1"/>
</dbReference>
<organism evidence="16 17">
    <name type="scientific">Entomospira nematocerorum</name>
    <dbReference type="NCBI Taxonomy" id="2719987"/>
    <lineage>
        <taxon>Bacteria</taxon>
        <taxon>Pseudomonadati</taxon>
        <taxon>Spirochaetota</taxon>
        <taxon>Spirochaetia</taxon>
        <taxon>Spirochaetales</taxon>
        <taxon>Spirochaetaceae</taxon>
        <taxon>Entomospira</taxon>
    </lineage>
</organism>
<dbReference type="InterPro" id="IPR022636">
    <property type="entry name" value="S-AdoMet_synthetase_sfam"/>
</dbReference>
<keyword evidence="3 10" id="KW-0554">One-carbon metabolism</keyword>
<evidence type="ECO:0000259" key="13">
    <source>
        <dbReference type="Pfam" id="PF00438"/>
    </source>
</evidence>
<keyword evidence="8 10" id="KW-0460">Magnesium</keyword>
<dbReference type="GO" id="GO:0006556">
    <property type="term" value="P:S-adenosylmethionine biosynthetic process"/>
    <property type="evidence" value="ECO:0007669"/>
    <property type="project" value="UniProtKB-UniRule"/>
</dbReference>
<sequence length="386" mass="42242">MAIRDNYIFTSESVGEGHPDKICDQISDAILDQSLIQDPDSRVACEAYVSSNMVIIGGEITSRGNIDIIHTAREVIKNIGYDRDEYGFNYRTCSVLSLIKPQSPDIAMGVDATKEKEQGAGDQGIMFGFACSDTDNYMPATLEYAHAIVKQAALVRKSATVPFLRPDCKAQVSMIYEKGIPQKIDTVVLSHQHSPDVSTKDLHELLLEEVIKKAVPSHLLYKDTKFLLNPTGRFIMGGPHADVGLTGRKIIVDTYGGAAAHGGGAFSGKDASKVDRSAAYMARYIAKNLVAAGVAPKVQVELAYAIGVADPVSIFVETYGDSRVDGDILETMIRELFPLKPAGIIEALDLKKPVFFPTSHYGHFGRLEFAWESLDKVDIIRDYLHL</sequence>
<comment type="pathway">
    <text evidence="1 10">Amino-acid biosynthesis; S-adenosyl-L-methionine biosynthesis; S-adenosyl-L-methionine from L-methionine: step 1/1.</text>
</comment>
<proteinExistence type="inferred from homology"/>
<feature type="binding site" evidence="10">
    <location>
        <position position="242"/>
    </location>
    <ligand>
        <name>L-methionine</name>
        <dbReference type="ChEBI" id="CHEBI:57844"/>
        <note>ligand shared between two neighboring subunits</note>
    </ligand>
</feature>
<evidence type="ECO:0000256" key="3">
    <source>
        <dbReference type="ARBA" id="ARBA00022563"/>
    </source>
</evidence>
<dbReference type="HAMAP" id="MF_00086">
    <property type="entry name" value="S_AdoMet_synth1"/>
    <property type="match status" value="1"/>
</dbReference>
<feature type="binding site" evidence="10">
    <location>
        <position position="242"/>
    </location>
    <ligand>
        <name>ATP</name>
        <dbReference type="ChEBI" id="CHEBI:30616"/>
        <note>ligand shared between two neighboring subunits</note>
    </ligand>
</feature>
<dbReference type="InterPro" id="IPR022631">
    <property type="entry name" value="ADOMET_SYNTHASE_CS"/>
</dbReference>
<evidence type="ECO:0000256" key="2">
    <source>
        <dbReference type="ARBA" id="ARBA00009685"/>
    </source>
</evidence>
<evidence type="ECO:0000313" key="17">
    <source>
        <dbReference type="Proteomes" id="UP000752013"/>
    </source>
</evidence>
<comment type="subunit">
    <text evidence="10">Homotetramer; dimer of dimers.</text>
</comment>
<feature type="binding site" description="in other chain" evidence="10">
    <location>
        <position position="273"/>
    </location>
    <ligand>
        <name>L-methionine</name>
        <dbReference type="ChEBI" id="CHEBI:57844"/>
        <note>ligand shared between two neighboring subunits</note>
    </ligand>
</feature>
<dbReference type="InterPro" id="IPR022629">
    <property type="entry name" value="S-AdoMet_synt_central"/>
</dbReference>
<evidence type="ECO:0000259" key="15">
    <source>
        <dbReference type="Pfam" id="PF02773"/>
    </source>
</evidence>
<dbReference type="InterPro" id="IPR002133">
    <property type="entry name" value="S-AdoMet_synthetase"/>
</dbReference>
<evidence type="ECO:0000256" key="9">
    <source>
        <dbReference type="ARBA" id="ARBA00022958"/>
    </source>
</evidence>
<comment type="subcellular location">
    <subcellularLocation>
        <location evidence="10 11">Cytoplasm</location>
    </subcellularLocation>
</comment>
<keyword evidence="17" id="KW-1185">Reference proteome</keyword>
<comment type="function">
    <text evidence="10">Catalyzes the formation of S-adenosylmethionine (AdoMet) from methionine and ATP. The overall synthetic reaction is composed of two sequential steps, AdoMet formation and the subsequent tripolyphosphate hydrolysis which occurs prior to release of AdoMet from the enzyme.</text>
</comment>
<feature type="region of interest" description="Flexible loop" evidence="10">
    <location>
        <begin position="102"/>
        <end position="112"/>
    </location>
</feature>
<dbReference type="NCBIfam" id="TIGR01034">
    <property type="entry name" value="metK"/>
    <property type="match status" value="1"/>
</dbReference>
<dbReference type="CDD" id="cd18079">
    <property type="entry name" value="S-AdoMet_synt"/>
    <property type="match status" value="1"/>
</dbReference>